<dbReference type="AlphaFoldDB" id="A0A9W8A0R6"/>
<reference evidence="2" key="1">
    <citation type="submission" date="2022-07" db="EMBL/GenBank/DDBJ databases">
        <title>Phylogenomic reconstructions and comparative analyses of Kickxellomycotina fungi.</title>
        <authorList>
            <person name="Reynolds N.K."/>
            <person name="Stajich J.E."/>
            <person name="Barry K."/>
            <person name="Grigoriev I.V."/>
            <person name="Crous P."/>
            <person name="Smith M.E."/>
        </authorList>
    </citation>
    <scope>NUCLEOTIDE SEQUENCE</scope>
    <source>
        <strain evidence="2">NBRC 100468</strain>
    </source>
</reference>
<keyword evidence="3" id="KW-1185">Reference proteome</keyword>
<organism evidence="2 3">
    <name type="scientific">Mycoemilia scoparia</name>
    <dbReference type="NCBI Taxonomy" id="417184"/>
    <lineage>
        <taxon>Eukaryota</taxon>
        <taxon>Fungi</taxon>
        <taxon>Fungi incertae sedis</taxon>
        <taxon>Zoopagomycota</taxon>
        <taxon>Kickxellomycotina</taxon>
        <taxon>Kickxellomycetes</taxon>
        <taxon>Kickxellales</taxon>
        <taxon>Kickxellaceae</taxon>
        <taxon>Mycoemilia</taxon>
    </lineage>
</organism>
<feature type="chain" id="PRO_5040959566" evidence="1">
    <location>
        <begin position="20"/>
        <end position="275"/>
    </location>
</feature>
<dbReference type="Proteomes" id="UP001150538">
    <property type="component" value="Unassembled WGS sequence"/>
</dbReference>
<evidence type="ECO:0000313" key="3">
    <source>
        <dbReference type="Proteomes" id="UP001150538"/>
    </source>
</evidence>
<comment type="caution">
    <text evidence="2">The sequence shown here is derived from an EMBL/GenBank/DDBJ whole genome shotgun (WGS) entry which is preliminary data.</text>
</comment>
<protein>
    <submittedName>
        <fullName evidence="2">Uncharacterized protein</fullName>
    </submittedName>
</protein>
<proteinExistence type="predicted"/>
<accession>A0A9W8A0R6</accession>
<gene>
    <name evidence="2" type="ORF">H4219_001266</name>
</gene>
<evidence type="ECO:0000313" key="2">
    <source>
        <dbReference type="EMBL" id="KAJ1920566.1"/>
    </source>
</evidence>
<name>A0A9W8A0R6_9FUNG</name>
<dbReference type="EMBL" id="JANBPU010000012">
    <property type="protein sequence ID" value="KAJ1920566.1"/>
    <property type="molecule type" value="Genomic_DNA"/>
</dbReference>
<sequence length="275" mass="27444">MKASLIFTALAALVSTGSAQVLEGTSCTEGSMRCVALSGLDQRYNECINGVFRLVTCGSGTYCHSDGENAVFCGYKEGTEVNAANERWAQDVQRNGGGNYGSYGAQQGGNTGGSYGSNAGNAGGSYGAQQGGNNGGAGGYVAGAGGYGGQCPGPIPITLNPVLPTYTITGPPQKTIVVTRDIVLNGGGYNGGAGGYNAGGYNAVLPTPQYQGDAYGGGSPYGGAQPTGPVTVFTTDTLVFVTDTSSTQTVTSFVTSGVSTVFVTASTPTITTTIS</sequence>
<feature type="signal peptide" evidence="1">
    <location>
        <begin position="1"/>
        <end position="19"/>
    </location>
</feature>
<evidence type="ECO:0000256" key="1">
    <source>
        <dbReference type="SAM" id="SignalP"/>
    </source>
</evidence>
<keyword evidence="1" id="KW-0732">Signal</keyword>